<dbReference type="Proteomes" id="UP000190744">
    <property type="component" value="Unassembled WGS sequence"/>
</dbReference>
<evidence type="ECO:0000313" key="2">
    <source>
        <dbReference type="Proteomes" id="UP000190744"/>
    </source>
</evidence>
<dbReference type="Gene3D" id="3.30.420.40">
    <property type="match status" value="2"/>
</dbReference>
<dbReference type="SUPFAM" id="SSF53067">
    <property type="entry name" value="Actin-like ATPase domain"/>
    <property type="match status" value="2"/>
</dbReference>
<proteinExistence type="predicted"/>
<evidence type="ECO:0000313" key="1">
    <source>
        <dbReference type="EMBL" id="OOQ88894.1"/>
    </source>
</evidence>
<name>A0A1S9RTP4_PENBI</name>
<dbReference type="EMBL" id="LJBN01000117">
    <property type="protein sequence ID" value="OOQ88894.1"/>
    <property type="molecule type" value="Genomic_DNA"/>
</dbReference>
<organism evidence="1 2">
    <name type="scientific">Penicillium brasilianum</name>
    <dbReference type="NCBI Taxonomy" id="104259"/>
    <lineage>
        <taxon>Eukaryota</taxon>
        <taxon>Fungi</taxon>
        <taxon>Dikarya</taxon>
        <taxon>Ascomycota</taxon>
        <taxon>Pezizomycotina</taxon>
        <taxon>Eurotiomycetes</taxon>
        <taxon>Eurotiomycetidae</taxon>
        <taxon>Eurotiales</taxon>
        <taxon>Aspergillaceae</taxon>
        <taxon>Penicillium</taxon>
    </lineage>
</organism>
<reference evidence="2" key="1">
    <citation type="submission" date="2015-09" db="EMBL/GenBank/DDBJ databases">
        <authorList>
            <person name="Fill T.P."/>
            <person name="Baretta J.F."/>
            <person name="de Almeida L.G."/>
            <person name="Rocha M."/>
            <person name="de Souza D.H."/>
            <person name="Malavazi I."/>
            <person name="Cerdeira L.T."/>
            <person name="Hong H."/>
            <person name="Samborskyy M."/>
            <person name="de Vasconcelos A.T."/>
            <person name="Leadlay P."/>
            <person name="Rodrigues-Filho E."/>
        </authorList>
    </citation>
    <scope>NUCLEOTIDE SEQUENCE [LARGE SCALE GENOMIC DNA]</scope>
    <source>
        <strain evidence="2">LaBioMMi 136</strain>
    </source>
</reference>
<dbReference type="InterPro" id="IPR043129">
    <property type="entry name" value="ATPase_NBD"/>
</dbReference>
<accession>A0A1S9RTP4</accession>
<dbReference type="AlphaFoldDB" id="A0A1S9RTP4"/>
<dbReference type="Gene3D" id="3.90.640.10">
    <property type="entry name" value="Actin, Chain A, domain 4"/>
    <property type="match status" value="1"/>
</dbReference>
<protein>
    <recommendedName>
        <fullName evidence="3">Hsp70 family chaperone</fullName>
    </recommendedName>
</protein>
<dbReference type="PANTHER" id="PTHR42749:SF8">
    <property type="entry name" value="HSP70 FAMILY PROTEIN (AFU_ORTHOLOGUE AFUA_3G13740)"/>
    <property type="match status" value="1"/>
</dbReference>
<evidence type="ECO:0008006" key="3">
    <source>
        <dbReference type="Google" id="ProtNLM"/>
    </source>
</evidence>
<sequence length="660" mass="75402">MGRGINEARLEAPHTRRRARERLLRSNGGPYVDEDVDMLDPDETRPLTFIVAVDYGTTYTSVSYVKFDPDERPKVIGLHDIKPINHWPDVHGWLVPAWFPQVPSESWYADGKHFWGFGAFKKRRNARSQSAVMRGSSIVGAGFCPKILLSESQDTDDRRQDLRNALKSIGKDTTDIVTDYLVEILSHTKEQLKQFEKYNEACDIELVLCVPAAWNATDRRGWQEIMGAAATRADFGSIDNFWMLHEPEAATAFVLEDQSRLSPRVAKFNWKKNDTFIVCDAGGGTVDTITYRIESLEPLRVAEVTSPLGEHCGSQYINETLYLMVYDLLKTETYLTADGESLEDIINSSVIYRFETEIKPTFKSEDDDPWVSFDVNGLEANPEKNFLRSTLRIRRSDIASCFQKSIDGVIELVRRQFEAASETVRKVLKEDRRYPTKILLVGGFGNCPMLKSALEKAFAPRGMTVVCDLNNDLSMMVSQGALIRAVNKSSAPRRLIYLNYGILRHEECTERSLSNCPSENVGNNYANRKHYVWNSIDWMIKKNQKIAFKHKKTCQSYQIFEEHKSWKLWETVYVSEEKVKDDAVVAGEIEVDLSDLKEQGLVAAQRHDERSPWYWEVKYDLVMEVEGLNLTFYVRWPREGDVYGQPGRISLAAAFRPGTA</sequence>
<comment type="caution">
    <text evidence="1">The sequence shown here is derived from an EMBL/GenBank/DDBJ whole genome shotgun (WGS) entry which is preliminary data.</text>
</comment>
<dbReference type="CDD" id="cd10170">
    <property type="entry name" value="ASKHA_NBD_HSP70"/>
    <property type="match status" value="1"/>
</dbReference>
<gene>
    <name evidence="1" type="ORF">PEBR_11907</name>
</gene>
<dbReference type="PANTHER" id="PTHR42749">
    <property type="entry name" value="CELL SHAPE-DETERMINING PROTEIN MREB"/>
    <property type="match status" value="1"/>
</dbReference>